<dbReference type="eggNOG" id="ENOG5032RP0">
    <property type="taxonomic scope" value="Bacteria"/>
</dbReference>
<name>A0A099LWM5_9VIBR</name>
<dbReference type="EMBL" id="JMCG01000001">
    <property type="protein sequence ID" value="KGK12074.1"/>
    <property type="molecule type" value="Genomic_DNA"/>
</dbReference>
<dbReference type="InterPro" id="IPR014984">
    <property type="entry name" value="HopJ"/>
</dbReference>
<dbReference type="Proteomes" id="UP000029994">
    <property type="component" value="Unassembled WGS sequence"/>
</dbReference>
<gene>
    <name evidence="1" type="ORF">EA26_12425</name>
</gene>
<proteinExistence type="predicted"/>
<protein>
    <submittedName>
        <fullName evidence="1">Type III effector</fullName>
    </submittedName>
</protein>
<dbReference type="RefSeq" id="WP_039427782.1">
    <property type="nucleotide sequence ID" value="NZ_CP061844.1"/>
</dbReference>
<comment type="caution">
    <text evidence="1">The sequence shown here is derived from an EMBL/GenBank/DDBJ whole genome shotgun (WGS) entry which is preliminary data.</text>
</comment>
<dbReference type="InterPro" id="IPR038604">
    <property type="entry name" value="HopJ_sf"/>
</dbReference>
<dbReference type="Gene3D" id="3.20.160.10">
    <property type="entry name" value="vpa0580 domain like"/>
    <property type="match status" value="1"/>
</dbReference>
<organism evidence="1 2">
    <name type="scientific">Vibrio navarrensis</name>
    <dbReference type="NCBI Taxonomy" id="29495"/>
    <lineage>
        <taxon>Bacteria</taxon>
        <taxon>Pseudomonadati</taxon>
        <taxon>Pseudomonadota</taxon>
        <taxon>Gammaproteobacteria</taxon>
        <taxon>Vibrionales</taxon>
        <taxon>Vibrionaceae</taxon>
        <taxon>Vibrio</taxon>
    </lineage>
</organism>
<evidence type="ECO:0000313" key="2">
    <source>
        <dbReference type="Proteomes" id="UP000029994"/>
    </source>
</evidence>
<evidence type="ECO:0000313" key="1">
    <source>
        <dbReference type="EMBL" id="KGK12074.1"/>
    </source>
</evidence>
<sequence length="114" mass="13012">MTLNALLEKLQSAPNSVEFDHVIEVIDANYHFTPSAFRNGECENHVGQNNGSCKIFSFAQLHGLSVPQTLACFGRFYREDVLQYPDNLDHQNIRNFMRFGWKEVAFESQALSAK</sequence>
<dbReference type="AlphaFoldDB" id="A0A099LWM5"/>
<keyword evidence="2" id="KW-1185">Reference proteome</keyword>
<dbReference type="GeneID" id="43683966"/>
<accession>A0A099LWM5</accession>
<reference evidence="1 2" key="1">
    <citation type="submission" date="2014-04" db="EMBL/GenBank/DDBJ databases">
        <title>Genome sequencing of Vibrio navarrensis strains.</title>
        <authorList>
            <person name="Gladney L.M."/>
            <person name="Katz L.S."/>
            <person name="Marino-Ramirez L."/>
            <person name="Jordan I.K."/>
        </authorList>
    </citation>
    <scope>NUCLEOTIDE SEQUENCE [LARGE SCALE GENOMIC DNA]</scope>
    <source>
        <strain evidence="1 2">ATCC 51183</strain>
    </source>
</reference>
<dbReference type="Pfam" id="PF08888">
    <property type="entry name" value="HopJ"/>
    <property type="match status" value="1"/>
</dbReference>